<evidence type="ECO:0000313" key="2">
    <source>
        <dbReference type="EMBL" id="TDP85150.1"/>
    </source>
</evidence>
<organism evidence="2 3">
    <name type="scientific">Oharaeibacter diazotrophicus</name>
    <dbReference type="NCBI Taxonomy" id="1920512"/>
    <lineage>
        <taxon>Bacteria</taxon>
        <taxon>Pseudomonadati</taxon>
        <taxon>Pseudomonadota</taxon>
        <taxon>Alphaproteobacteria</taxon>
        <taxon>Hyphomicrobiales</taxon>
        <taxon>Pleomorphomonadaceae</taxon>
        <taxon>Oharaeibacter</taxon>
    </lineage>
</organism>
<reference evidence="2 3" key="1">
    <citation type="submission" date="2019-03" db="EMBL/GenBank/DDBJ databases">
        <title>Genomic Encyclopedia of Type Strains, Phase IV (KMG-IV): sequencing the most valuable type-strain genomes for metagenomic binning, comparative biology and taxonomic classification.</title>
        <authorList>
            <person name="Goeker M."/>
        </authorList>
    </citation>
    <scope>NUCLEOTIDE SEQUENCE [LARGE SCALE GENOMIC DNA]</scope>
    <source>
        <strain evidence="2 3">DSM 102969</strain>
    </source>
</reference>
<dbReference type="Pfam" id="PF01965">
    <property type="entry name" value="DJ-1_PfpI"/>
    <property type="match status" value="1"/>
</dbReference>
<dbReference type="EMBL" id="SNXY01000007">
    <property type="protein sequence ID" value="TDP85150.1"/>
    <property type="molecule type" value="Genomic_DNA"/>
</dbReference>
<name>A0A4R6RFU5_9HYPH</name>
<keyword evidence="2" id="KW-0645">Protease</keyword>
<dbReference type="AlphaFoldDB" id="A0A4R6RFU5"/>
<dbReference type="GO" id="GO:0008233">
    <property type="term" value="F:peptidase activity"/>
    <property type="evidence" value="ECO:0007669"/>
    <property type="project" value="UniProtKB-KW"/>
</dbReference>
<feature type="domain" description="DJ-1/PfpI" evidence="1">
    <location>
        <begin position="3"/>
        <end position="167"/>
    </location>
</feature>
<dbReference type="Gene3D" id="3.40.50.880">
    <property type="match status" value="1"/>
</dbReference>
<comment type="caution">
    <text evidence="2">The sequence shown here is derived from an EMBL/GenBank/DDBJ whole genome shotgun (WGS) entry which is preliminary data.</text>
</comment>
<protein>
    <submittedName>
        <fullName evidence="2">Putative intracellular protease/amidase</fullName>
    </submittedName>
</protein>
<dbReference type="SUPFAM" id="SSF52317">
    <property type="entry name" value="Class I glutamine amidotransferase-like"/>
    <property type="match status" value="1"/>
</dbReference>
<sequence>MARIDILLIDAFADWEAAPLAAAARSDLGDTVRVMTPDGGRVTSMGGLTAVPDLAATDWRAEDADALIVVGSPVWMTPEAPDVGDLLRRAVAADLVVGAICGATLAPARAGLLDDRAHTSNDAAFLAEQGGDYAGTALYVETPAAVTGGRLVTAPGSAPVTFAVAVLSLLHPERAAYIQELRTMSAREFEG</sequence>
<dbReference type="RefSeq" id="WP_165644844.1">
    <property type="nucleotide sequence ID" value="NZ_BSPM01000004.1"/>
</dbReference>
<evidence type="ECO:0000313" key="3">
    <source>
        <dbReference type="Proteomes" id="UP000294547"/>
    </source>
</evidence>
<dbReference type="InterPro" id="IPR029062">
    <property type="entry name" value="Class_I_gatase-like"/>
</dbReference>
<gene>
    <name evidence="2" type="ORF">EDD54_1998</name>
</gene>
<accession>A0A4R6RFU5</accession>
<dbReference type="InterPro" id="IPR002818">
    <property type="entry name" value="DJ-1/PfpI"/>
</dbReference>
<keyword evidence="2" id="KW-0378">Hydrolase</keyword>
<evidence type="ECO:0000259" key="1">
    <source>
        <dbReference type="Pfam" id="PF01965"/>
    </source>
</evidence>
<keyword evidence="3" id="KW-1185">Reference proteome</keyword>
<proteinExistence type="predicted"/>
<dbReference type="GO" id="GO:0006508">
    <property type="term" value="P:proteolysis"/>
    <property type="evidence" value="ECO:0007669"/>
    <property type="project" value="UniProtKB-KW"/>
</dbReference>
<dbReference type="Proteomes" id="UP000294547">
    <property type="component" value="Unassembled WGS sequence"/>
</dbReference>